<dbReference type="InterPro" id="IPR023430">
    <property type="entry name" value="Pept_HybD-like_dom_sf"/>
</dbReference>
<gene>
    <name evidence="5" type="primary">frhD</name>
    <name evidence="5" type="ORF">MCBB_2186</name>
</gene>
<dbReference type="OrthoDB" id="85598at2157"/>
<dbReference type="GO" id="GO:0004190">
    <property type="term" value="F:aspartic-type endopeptidase activity"/>
    <property type="evidence" value="ECO:0007669"/>
    <property type="project" value="UniProtKB-KW"/>
</dbReference>
<evidence type="ECO:0000313" key="6">
    <source>
        <dbReference type="Proteomes" id="UP000094707"/>
    </source>
</evidence>
<keyword evidence="4" id="KW-0378">Hydrolase</keyword>
<dbReference type="PANTHER" id="PTHR30302:SF1">
    <property type="entry name" value="HYDROGENASE 2 MATURATION PROTEASE"/>
    <property type="match status" value="1"/>
</dbReference>
<dbReference type="Gene3D" id="3.40.50.1450">
    <property type="entry name" value="HybD-like"/>
    <property type="match status" value="1"/>
</dbReference>
<dbReference type="EMBL" id="LT607756">
    <property type="protein sequence ID" value="SCG86727.1"/>
    <property type="molecule type" value="Genomic_DNA"/>
</dbReference>
<evidence type="ECO:0000313" key="5">
    <source>
        <dbReference type="EMBL" id="SCG86727.1"/>
    </source>
</evidence>
<sequence length="156" mass="17063">MPYDAEIMVVGCGNVLFKDDGFGPAVIKALEEYKEKHGLPENTMLIDAGTGGTHFIFSLPNEKWKKMIVVDVAQFGAEPGTVKKFTVDELPEGAYENAHSWPVSQPLHDLSKQCEVMVIGCQPEYVSAPDVELGLTESVENGIPKAIEMILREIGV</sequence>
<dbReference type="NCBIfam" id="TIGR00130">
    <property type="entry name" value="frhD"/>
    <property type="match status" value="1"/>
</dbReference>
<dbReference type="RefSeq" id="WP_071907762.1">
    <property type="nucleotide sequence ID" value="NZ_LT607756.1"/>
</dbReference>
<dbReference type="InterPro" id="IPR004411">
    <property type="entry name" value="Pept_A31_F420-red_hyd_d"/>
</dbReference>
<dbReference type="GeneID" id="30413021"/>
<evidence type="ECO:0000256" key="3">
    <source>
        <dbReference type="ARBA" id="ARBA00022750"/>
    </source>
</evidence>
<dbReference type="AlphaFoldDB" id="A0A1D3L528"/>
<dbReference type="Proteomes" id="UP000094707">
    <property type="component" value="Chromosome I"/>
</dbReference>
<dbReference type="SUPFAM" id="SSF53163">
    <property type="entry name" value="HybD-like"/>
    <property type="match status" value="1"/>
</dbReference>
<dbReference type="KEGG" id="mcub:MCBB_2186"/>
<dbReference type="FunFam" id="3.40.50.1450:FF:000005">
    <property type="entry name" value="Hydrogenase maturation protease HycI"/>
    <property type="match status" value="1"/>
</dbReference>
<dbReference type="GO" id="GO:0016485">
    <property type="term" value="P:protein processing"/>
    <property type="evidence" value="ECO:0007669"/>
    <property type="project" value="TreeGrafter"/>
</dbReference>
<dbReference type="STRING" id="118062.MCBB_2186"/>
<keyword evidence="2" id="KW-0645">Protease</keyword>
<evidence type="ECO:0000256" key="2">
    <source>
        <dbReference type="ARBA" id="ARBA00022670"/>
    </source>
</evidence>
<dbReference type="NCBIfam" id="TIGR00072">
    <property type="entry name" value="hydrog_prot"/>
    <property type="match status" value="1"/>
</dbReference>
<evidence type="ECO:0000256" key="1">
    <source>
        <dbReference type="ARBA" id="ARBA00006814"/>
    </source>
</evidence>
<protein>
    <submittedName>
        <fullName evidence="5">Coenzyme F420 hydrogenase subunit delta</fullName>
    </submittedName>
</protein>
<organism evidence="5 6">
    <name type="scientific">Methanobacterium congolense</name>
    <dbReference type="NCBI Taxonomy" id="118062"/>
    <lineage>
        <taxon>Archaea</taxon>
        <taxon>Methanobacteriati</taxon>
        <taxon>Methanobacteriota</taxon>
        <taxon>Methanomada group</taxon>
        <taxon>Methanobacteria</taxon>
        <taxon>Methanobacteriales</taxon>
        <taxon>Methanobacteriaceae</taxon>
        <taxon>Methanobacterium</taxon>
    </lineage>
</organism>
<keyword evidence="6" id="KW-1185">Reference proteome</keyword>
<dbReference type="CDD" id="cd06064">
    <property type="entry name" value="H2MP_F420-Reduc"/>
    <property type="match status" value="1"/>
</dbReference>
<dbReference type="InterPro" id="IPR000671">
    <property type="entry name" value="Peptidase_A31"/>
</dbReference>
<dbReference type="PANTHER" id="PTHR30302">
    <property type="entry name" value="HYDROGENASE 1 MATURATION PROTEASE"/>
    <property type="match status" value="1"/>
</dbReference>
<dbReference type="GO" id="GO:0008047">
    <property type="term" value="F:enzyme activator activity"/>
    <property type="evidence" value="ECO:0007669"/>
    <property type="project" value="InterPro"/>
</dbReference>
<reference evidence="5 6" key="1">
    <citation type="submission" date="2016-08" db="EMBL/GenBank/DDBJ databases">
        <authorList>
            <person name="Seilhamer J.J."/>
        </authorList>
    </citation>
    <scope>NUCLEOTIDE SEQUENCE [LARGE SCALE GENOMIC DNA]</scope>
    <source>
        <strain evidence="5">Buetzberg</strain>
    </source>
</reference>
<name>A0A1D3L528_9EURY</name>
<dbReference type="PRINTS" id="PR00446">
    <property type="entry name" value="HYDRGNUPTAKE"/>
</dbReference>
<comment type="similarity">
    <text evidence="1">Belongs to the peptidase A31 family.</text>
</comment>
<accession>A0A1D3L528</accession>
<evidence type="ECO:0000256" key="4">
    <source>
        <dbReference type="ARBA" id="ARBA00022801"/>
    </source>
</evidence>
<keyword evidence="3" id="KW-0064">Aspartyl protease</keyword>
<dbReference type="Pfam" id="PF01750">
    <property type="entry name" value="HycI"/>
    <property type="match status" value="1"/>
</dbReference>
<proteinExistence type="inferred from homology"/>
<dbReference type="PATRIC" id="fig|129848.4.peg.2233"/>